<gene>
    <name evidence="6" type="primary">pld</name>
    <name evidence="6" type="ORF">MMAB1_3450</name>
</gene>
<feature type="domain" description="PLD phosphodiesterase" evidence="5">
    <location>
        <begin position="265"/>
        <end position="292"/>
    </location>
</feature>
<dbReference type="AlphaFoldDB" id="A0A0X8XYH6"/>
<name>A0A0X8XYH6_9EURY</name>
<evidence type="ECO:0000259" key="5">
    <source>
        <dbReference type="PROSITE" id="PS50035"/>
    </source>
</evidence>
<evidence type="ECO:0000313" key="6">
    <source>
        <dbReference type="EMBL" id="CVK34663.1"/>
    </source>
</evidence>
<dbReference type="RefSeq" id="WP_062266206.1">
    <property type="nucleotide sequence ID" value="NZ_LT158599.1"/>
</dbReference>
<dbReference type="GeneID" id="27138830"/>
<dbReference type="OrthoDB" id="31343at2157"/>
<evidence type="ECO:0000313" key="7">
    <source>
        <dbReference type="Proteomes" id="UP000069850"/>
    </source>
</evidence>
<keyword evidence="3" id="KW-0443">Lipid metabolism</keyword>
<keyword evidence="4" id="KW-0472">Membrane</keyword>
<dbReference type="InterPro" id="IPR025202">
    <property type="entry name" value="PLD-like_dom"/>
</dbReference>
<dbReference type="KEGG" id="mema:MMAB1_3450"/>
<feature type="transmembrane region" description="Helical" evidence="4">
    <location>
        <begin position="535"/>
        <end position="553"/>
    </location>
</feature>
<evidence type="ECO:0000256" key="2">
    <source>
        <dbReference type="ARBA" id="ARBA00022963"/>
    </source>
</evidence>
<dbReference type="Gene3D" id="3.30.870.10">
    <property type="entry name" value="Endonuclease Chain A"/>
    <property type="match status" value="2"/>
</dbReference>
<evidence type="ECO:0000256" key="3">
    <source>
        <dbReference type="ARBA" id="ARBA00023098"/>
    </source>
</evidence>
<dbReference type="CDD" id="cd09128">
    <property type="entry name" value="PLDc_unchar1_2"/>
    <property type="match status" value="1"/>
</dbReference>
<dbReference type="SMART" id="SM00155">
    <property type="entry name" value="PLDc"/>
    <property type="match status" value="2"/>
</dbReference>
<proteinExistence type="predicted"/>
<keyword evidence="4" id="KW-0812">Transmembrane</keyword>
<keyword evidence="1" id="KW-0378">Hydrolase</keyword>
<keyword evidence="2" id="KW-0442">Lipid degradation</keyword>
<feature type="domain" description="PLD phosphodiesterase" evidence="5">
    <location>
        <begin position="463"/>
        <end position="490"/>
    </location>
</feature>
<protein>
    <submittedName>
        <fullName evidence="6">Phospholipase D/transphosphatidylase</fullName>
    </submittedName>
</protein>
<dbReference type="PANTHER" id="PTHR43856">
    <property type="entry name" value="CARDIOLIPIN HYDROLASE"/>
    <property type="match status" value="1"/>
</dbReference>
<dbReference type="GO" id="GO:0016042">
    <property type="term" value="P:lipid catabolic process"/>
    <property type="evidence" value="ECO:0007669"/>
    <property type="project" value="UniProtKB-KW"/>
</dbReference>
<dbReference type="PROSITE" id="PS50035">
    <property type="entry name" value="PLD"/>
    <property type="match status" value="2"/>
</dbReference>
<accession>A0A0X8XYH6</accession>
<dbReference type="CDD" id="cd09127">
    <property type="entry name" value="PLDc_unchar1_1"/>
    <property type="match status" value="1"/>
</dbReference>
<dbReference type="InterPro" id="IPR001736">
    <property type="entry name" value="PLipase_D/transphosphatidylase"/>
</dbReference>
<dbReference type="Pfam" id="PF13091">
    <property type="entry name" value="PLDc_2"/>
    <property type="match status" value="2"/>
</dbReference>
<dbReference type="GO" id="GO:0016891">
    <property type="term" value="F:RNA endonuclease activity producing 5'-phosphomonoesters, hydrolytic mechanism"/>
    <property type="evidence" value="ECO:0007669"/>
    <property type="project" value="TreeGrafter"/>
</dbReference>
<evidence type="ECO:0000256" key="4">
    <source>
        <dbReference type="SAM" id="Phobius"/>
    </source>
</evidence>
<dbReference type="InterPro" id="IPR051406">
    <property type="entry name" value="PLD_domain"/>
</dbReference>
<sequence length="558" mass="60226">MRRIAAALLLLCLLAGMADGILITEFCPDPYLPRDPDEYLVLEGEGVLDGFVVSDGEGGFRFPPGTQISGRLVVARDGPAFERTHGYPPDFEIEEHTPTVPNVIPNGNLLMANQADELYLYRGTTLLQEVAWPADVHPREGQIHYLEDGVWDPRPLFIGQSRFPPATFEDVAVTAFAAPDCAYGVFGATVASAEREILVNVYEFTDPAMAEGLIRARERGVAVTVLLEGGPVGGIPPEERAVAGALNRSGIPVLMMTTTDVGHAKYRYDHAKYLVVDGNTVLVGSENYKPGGYPAPGLQGNRGWGVCLKDPGLAAYFREVFLFDASGGDIVPLEGTGGEIHTPWTPSYTVEFAPCHTLGARVTPVLSPDTSHLITRMIEGAEESIAIEQAYIKNQTKYELNPFLAAAINASRRGVTVQVLLDSFWFNIEGDADNDEMVDLINRIAAAEGLPLAARLADLEGNNLAKIHNKGVIVDGRAVLVSSINWNANSPGFNREAGVIIEHPDIAAYYTRVFLDDWEASCAGGAGDVYGVDRLKIVAAACILAGLAALYLYRRGRT</sequence>
<dbReference type="Proteomes" id="UP000069850">
    <property type="component" value="Chromosome 1"/>
</dbReference>
<dbReference type="SUPFAM" id="SSF56024">
    <property type="entry name" value="Phospholipase D/nuclease"/>
    <property type="match status" value="2"/>
</dbReference>
<organism evidence="6 7">
    <name type="scientific">Methanoculleus bourgensis</name>
    <dbReference type="NCBI Taxonomy" id="83986"/>
    <lineage>
        <taxon>Archaea</taxon>
        <taxon>Methanobacteriati</taxon>
        <taxon>Methanobacteriota</taxon>
        <taxon>Stenosarchaea group</taxon>
        <taxon>Methanomicrobia</taxon>
        <taxon>Methanomicrobiales</taxon>
        <taxon>Methanomicrobiaceae</taxon>
        <taxon>Methanoculleus</taxon>
    </lineage>
</organism>
<reference evidence="6 7" key="1">
    <citation type="submission" date="2016-01" db="EMBL/GenBank/DDBJ databases">
        <authorList>
            <person name="Manzoor S."/>
        </authorList>
    </citation>
    <scope>NUCLEOTIDE SEQUENCE [LARGE SCALE GENOMIC DNA]</scope>
    <source>
        <strain evidence="6">Methanoculleus sp MAB1</strain>
    </source>
</reference>
<evidence type="ECO:0000256" key="1">
    <source>
        <dbReference type="ARBA" id="ARBA00022801"/>
    </source>
</evidence>
<dbReference type="PANTHER" id="PTHR43856:SF1">
    <property type="entry name" value="MITOCHONDRIAL CARDIOLIPIN HYDROLASE"/>
    <property type="match status" value="1"/>
</dbReference>
<keyword evidence="4" id="KW-1133">Transmembrane helix</keyword>
<dbReference type="EMBL" id="LT158599">
    <property type="protein sequence ID" value="CVK34663.1"/>
    <property type="molecule type" value="Genomic_DNA"/>
</dbReference>